<gene>
    <name evidence="15" type="ORF">MNB_SV-5-1083</name>
</gene>
<evidence type="ECO:0000259" key="14">
    <source>
        <dbReference type="PROSITE" id="PS51711"/>
    </source>
</evidence>
<dbReference type="CDD" id="cd01879">
    <property type="entry name" value="FeoB"/>
    <property type="match status" value="1"/>
</dbReference>
<organism evidence="15">
    <name type="scientific">hydrothermal vent metagenome</name>
    <dbReference type="NCBI Taxonomy" id="652676"/>
    <lineage>
        <taxon>unclassified sequences</taxon>
        <taxon>metagenomes</taxon>
        <taxon>ecological metagenomes</taxon>
    </lineage>
</organism>
<dbReference type="InterPro" id="IPR030389">
    <property type="entry name" value="G_FEOB_dom"/>
</dbReference>
<dbReference type="Pfam" id="PF02421">
    <property type="entry name" value="FeoB_N"/>
    <property type="match status" value="1"/>
</dbReference>
<dbReference type="EMBL" id="FPKX01000065">
    <property type="protein sequence ID" value="SFZ98892.1"/>
    <property type="molecule type" value="Genomic_DNA"/>
</dbReference>
<dbReference type="Gene3D" id="1.10.287.1770">
    <property type="match status" value="1"/>
</dbReference>
<evidence type="ECO:0000256" key="1">
    <source>
        <dbReference type="ARBA" id="ARBA00004651"/>
    </source>
</evidence>
<sequence>MKPIVVALAGQPNVGKSSLINAISNAKLRVGNFSGVTVDKTEVVFNFCDEKSCKDYEVHIIDLPGAYSLTEYTIEEKVTKSFIQSDEYDLIVNVVDATNLQRNLLFTTQLLETGKKVVVALNMIDEAKNEGIIIDEKQLSAILGVPCIKTSATTKEGIQELQNAIVDVFEQDCCTSKVVYSDPVEEEIENITTFLEAKKYKSDLSYRHLAVKLLQEDEDIYKHMHEEPIWIEMLPIVREALNHLYLHNNTKELDAIFADEHFAFAKGAKMEVMDIKSMRAKNFTQKIDNLLINKFLGIPLFLFFMWGLFQLTFEIGSIPMDYIDATFGWLGDQAKVILGNGELGSLVADGMISGVGSVIMFLPNIVILFFGIAILETTGYMSRVAFLLDGFFHKFGLHGKSFIPLVTGFGCSVPAYMAARTLKNEKDRLITLFIIGFMSCGARLPIYVLFAGAFFGQEQAGNILFIIYISGAILGLFMAKALKTFVFKGEDEPFVMEMPKYRLPSWKLIWHTVYGQAKSYLKKAGTFILAASVLIWFASNYPKNSELEAQYQVKIEQTVNQDTKSSLEHELQLKHLEQSYLGQIGHASEPFFAPLGFDWRMSVALETGLAAKEVVVSTLGVLYALGNEVDEGNSGLIEQIKANIPFASGIAFIVFVMIYLPCLAASMVFAKEAGGWKYLVYLFFMTSASAWLLSFAAYRITLMITGGGAI</sequence>
<feature type="transmembrane region" description="Helical" evidence="13">
    <location>
        <begin position="461"/>
        <end position="479"/>
    </location>
</feature>
<keyword evidence="2" id="KW-0813">Transport</keyword>
<comment type="subcellular location">
    <subcellularLocation>
        <location evidence="1">Cell membrane</location>
        <topology evidence="1">Multi-pass membrane protein</topology>
    </subcellularLocation>
</comment>
<keyword evidence="6" id="KW-0547">Nucleotide-binding</keyword>
<dbReference type="PANTHER" id="PTHR43185">
    <property type="entry name" value="FERROUS IRON TRANSPORT PROTEIN B"/>
    <property type="match status" value="1"/>
</dbReference>
<evidence type="ECO:0000256" key="9">
    <source>
        <dbReference type="ARBA" id="ARBA00023065"/>
    </source>
</evidence>
<dbReference type="PANTHER" id="PTHR43185:SF1">
    <property type="entry name" value="FE(2+) TRANSPORTER FEOB"/>
    <property type="match status" value="1"/>
</dbReference>
<keyword evidence="8" id="KW-0408">Iron</keyword>
<proteinExistence type="predicted"/>
<protein>
    <recommendedName>
        <fullName evidence="12">Ferrous iron transport protein B</fullName>
    </recommendedName>
</protein>
<dbReference type="AlphaFoldDB" id="A0A1W1EFS2"/>
<evidence type="ECO:0000256" key="2">
    <source>
        <dbReference type="ARBA" id="ARBA00022448"/>
    </source>
</evidence>
<dbReference type="GO" id="GO:0005525">
    <property type="term" value="F:GTP binding"/>
    <property type="evidence" value="ECO:0007669"/>
    <property type="project" value="UniProtKB-KW"/>
</dbReference>
<dbReference type="GO" id="GO:0015093">
    <property type="term" value="F:ferrous iron transmembrane transporter activity"/>
    <property type="evidence" value="ECO:0007669"/>
    <property type="project" value="InterPro"/>
</dbReference>
<keyword evidence="10" id="KW-0342">GTP-binding</keyword>
<dbReference type="Pfam" id="PF17910">
    <property type="entry name" value="FeoB_Cyto"/>
    <property type="match status" value="1"/>
</dbReference>
<evidence type="ECO:0000256" key="12">
    <source>
        <dbReference type="ARBA" id="ARBA00031200"/>
    </source>
</evidence>
<keyword evidence="11 13" id="KW-0472">Membrane</keyword>
<evidence type="ECO:0000256" key="7">
    <source>
        <dbReference type="ARBA" id="ARBA00022989"/>
    </source>
</evidence>
<evidence type="ECO:0000256" key="11">
    <source>
        <dbReference type="ARBA" id="ARBA00023136"/>
    </source>
</evidence>
<dbReference type="SUPFAM" id="SSF52540">
    <property type="entry name" value="P-loop containing nucleoside triphosphate hydrolases"/>
    <property type="match status" value="1"/>
</dbReference>
<feature type="transmembrane region" description="Helical" evidence="13">
    <location>
        <begin position="295"/>
        <end position="313"/>
    </location>
</feature>
<evidence type="ECO:0000256" key="10">
    <source>
        <dbReference type="ARBA" id="ARBA00023134"/>
    </source>
</evidence>
<name>A0A1W1EFS2_9ZZZZ</name>
<evidence type="ECO:0000256" key="13">
    <source>
        <dbReference type="SAM" id="Phobius"/>
    </source>
</evidence>
<dbReference type="InterPro" id="IPR005225">
    <property type="entry name" value="Small_GTP-bd"/>
</dbReference>
<keyword evidence="5 13" id="KW-0812">Transmembrane</keyword>
<dbReference type="PROSITE" id="PS51711">
    <property type="entry name" value="G_FEOB"/>
    <property type="match status" value="1"/>
</dbReference>
<reference evidence="15" key="1">
    <citation type="submission" date="2016-10" db="EMBL/GenBank/DDBJ databases">
        <authorList>
            <person name="de Groot N.N."/>
        </authorList>
    </citation>
    <scope>NUCLEOTIDE SEQUENCE</scope>
</reference>
<evidence type="ECO:0000256" key="8">
    <source>
        <dbReference type="ARBA" id="ARBA00023004"/>
    </source>
</evidence>
<evidence type="ECO:0000256" key="5">
    <source>
        <dbReference type="ARBA" id="ARBA00022692"/>
    </source>
</evidence>
<feature type="transmembrane region" description="Helical" evidence="13">
    <location>
        <begin position="646"/>
        <end position="670"/>
    </location>
</feature>
<feature type="transmembrane region" description="Helical" evidence="13">
    <location>
        <begin position="431"/>
        <end position="455"/>
    </location>
</feature>
<evidence type="ECO:0000256" key="4">
    <source>
        <dbReference type="ARBA" id="ARBA00022496"/>
    </source>
</evidence>
<dbReference type="NCBIfam" id="TIGR00437">
    <property type="entry name" value="feoB"/>
    <property type="match status" value="1"/>
</dbReference>
<accession>A0A1W1EFS2</accession>
<evidence type="ECO:0000313" key="15">
    <source>
        <dbReference type="EMBL" id="SFZ98892.1"/>
    </source>
</evidence>
<evidence type="ECO:0000256" key="3">
    <source>
        <dbReference type="ARBA" id="ARBA00022475"/>
    </source>
</evidence>
<dbReference type="NCBIfam" id="TIGR00231">
    <property type="entry name" value="small_GTP"/>
    <property type="match status" value="1"/>
</dbReference>
<feature type="transmembrane region" description="Helical" evidence="13">
    <location>
        <begin position="676"/>
        <end position="698"/>
    </location>
</feature>
<keyword evidence="4" id="KW-0410">Iron transport</keyword>
<feature type="domain" description="FeoB-type G" evidence="14">
    <location>
        <begin position="3"/>
        <end position="171"/>
    </location>
</feature>
<dbReference type="InterPro" id="IPR041069">
    <property type="entry name" value="FeoB_Cyto"/>
</dbReference>
<keyword evidence="9" id="KW-0406">Ion transport</keyword>
<dbReference type="GO" id="GO:0005886">
    <property type="term" value="C:plasma membrane"/>
    <property type="evidence" value="ECO:0007669"/>
    <property type="project" value="UniProtKB-SubCell"/>
</dbReference>
<dbReference type="Pfam" id="PF07664">
    <property type="entry name" value="FeoB_C"/>
    <property type="match status" value="1"/>
</dbReference>
<dbReference type="InterPro" id="IPR011642">
    <property type="entry name" value="Gate_dom"/>
</dbReference>
<dbReference type="InterPro" id="IPR011640">
    <property type="entry name" value="Fe2_transport_prot_B_C"/>
</dbReference>
<dbReference type="Pfam" id="PF07670">
    <property type="entry name" value="Gate"/>
    <property type="match status" value="2"/>
</dbReference>
<evidence type="ECO:0000256" key="6">
    <source>
        <dbReference type="ARBA" id="ARBA00022741"/>
    </source>
</evidence>
<dbReference type="InterPro" id="IPR027417">
    <property type="entry name" value="P-loop_NTPase"/>
</dbReference>
<dbReference type="InterPro" id="IPR050860">
    <property type="entry name" value="FeoB_GTPase"/>
</dbReference>
<keyword evidence="3" id="KW-1003">Cell membrane</keyword>
<dbReference type="InterPro" id="IPR003373">
    <property type="entry name" value="Fe2_transport_prot-B"/>
</dbReference>
<keyword evidence="7 13" id="KW-1133">Transmembrane helix</keyword>
<feature type="transmembrane region" description="Helical" evidence="13">
    <location>
        <begin position="361"/>
        <end position="381"/>
    </location>
</feature>
<dbReference type="Gene3D" id="3.40.50.300">
    <property type="entry name" value="P-loop containing nucleotide triphosphate hydrolases"/>
    <property type="match status" value="1"/>
</dbReference>